<evidence type="ECO:0000313" key="4">
    <source>
        <dbReference type="Proteomes" id="UP000275069"/>
    </source>
</evidence>
<evidence type="ECO:0000256" key="2">
    <source>
        <dbReference type="SAM" id="Phobius"/>
    </source>
</evidence>
<evidence type="ECO:0000313" key="3">
    <source>
        <dbReference type="EMBL" id="AYG02098.1"/>
    </source>
</evidence>
<keyword evidence="4" id="KW-1185">Reference proteome</keyword>
<dbReference type="OrthoDB" id="5073968at2"/>
<reference evidence="3 4" key="1">
    <citation type="submission" date="2018-09" db="EMBL/GenBank/DDBJ databases">
        <title>Genome sequencing of strain 2DFW10M-5.</title>
        <authorList>
            <person name="Heo J."/>
            <person name="Kim S.-J."/>
            <person name="Kwon S.-W."/>
        </authorList>
    </citation>
    <scope>NUCLEOTIDE SEQUENCE [LARGE SCALE GENOMIC DNA]</scope>
    <source>
        <strain evidence="3 4">2DFW10M-5</strain>
    </source>
</reference>
<name>A0A387BHG8_9MICO</name>
<keyword evidence="2" id="KW-0812">Transmembrane</keyword>
<feature type="compositionally biased region" description="Basic residues" evidence="1">
    <location>
        <begin position="59"/>
        <end position="69"/>
    </location>
</feature>
<gene>
    <name evidence="3" type="ORF">D7I44_00145</name>
</gene>
<dbReference type="Proteomes" id="UP000275069">
    <property type="component" value="Chromosome"/>
</dbReference>
<proteinExistence type="predicted"/>
<organism evidence="3 4">
    <name type="scientific">Gryllotalpicola protaetiae</name>
    <dbReference type="NCBI Taxonomy" id="2419771"/>
    <lineage>
        <taxon>Bacteria</taxon>
        <taxon>Bacillati</taxon>
        <taxon>Actinomycetota</taxon>
        <taxon>Actinomycetes</taxon>
        <taxon>Micrococcales</taxon>
        <taxon>Microbacteriaceae</taxon>
        <taxon>Gryllotalpicola</taxon>
    </lineage>
</organism>
<dbReference type="AlphaFoldDB" id="A0A387BHG8"/>
<dbReference type="EMBL" id="CP032624">
    <property type="protein sequence ID" value="AYG02098.1"/>
    <property type="molecule type" value="Genomic_DNA"/>
</dbReference>
<dbReference type="RefSeq" id="WP_120787632.1">
    <property type="nucleotide sequence ID" value="NZ_CP032624.1"/>
</dbReference>
<dbReference type="InterPro" id="IPR045635">
    <property type="entry name" value="DUF6412"/>
</dbReference>
<dbReference type="KEGG" id="gry:D7I44_00145"/>
<keyword evidence="2" id="KW-0472">Membrane</keyword>
<evidence type="ECO:0000256" key="1">
    <source>
        <dbReference type="SAM" id="MobiDB-lite"/>
    </source>
</evidence>
<feature type="region of interest" description="Disordered" evidence="1">
    <location>
        <begin position="55"/>
        <end position="96"/>
    </location>
</feature>
<sequence>MTLLELLLRFVAVASGAPAPELVLGTAVGAGIAGLAALAVVACMRAMAAAAAESGAHATRARSAWRRAPRVITAQDDPDAAGHPRPRAPGLLLRTA</sequence>
<accession>A0A387BHG8</accession>
<dbReference type="Pfam" id="PF19950">
    <property type="entry name" value="DUF6412"/>
    <property type="match status" value="1"/>
</dbReference>
<protein>
    <submittedName>
        <fullName evidence="3">Uncharacterized protein</fullName>
    </submittedName>
</protein>
<keyword evidence="2" id="KW-1133">Transmembrane helix</keyword>
<feature type="transmembrane region" description="Helical" evidence="2">
    <location>
        <begin position="26"/>
        <end position="52"/>
    </location>
</feature>